<dbReference type="SMART" id="SM00181">
    <property type="entry name" value="EGF"/>
    <property type="match status" value="9"/>
</dbReference>
<dbReference type="SMART" id="SM00135">
    <property type="entry name" value="LY"/>
    <property type="match status" value="5"/>
</dbReference>
<gene>
    <name evidence="15" type="ORF">TRIADDRAFT_57765</name>
</gene>
<dbReference type="InterPro" id="IPR050778">
    <property type="entry name" value="Cueball_EGF_LRP_Nidogen"/>
</dbReference>
<dbReference type="SMART" id="SM00539">
    <property type="entry name" value="NIDO"/>
    <property type="match status" value="1"/>
</dbReference>
<evidence type="ECO:0008006" key="17">
    <source>
        <dbReference type="Google" id="ProtNLM"/>
    </source>
</evidence>
<dbReference type="InParanoid" id="B3S0C6"/>
<dbReference type="InterPro" id="IPR009017">
    <property type="entry name" value="GFP"/>
</dbReference>
<evidence type="ECO:0000256" key="9">
    <source>
        <dbReference type="ARBA" id="ARBA00023157"/>
    </source>
</evidence>
<keyword evidence="10" id="KW-0325">Glycoprotein</keyword>
<keyword evidence="7" id="KW-0272">Extracellular matrix</keyword>
<keyword evidence="6" id="KW-0106">Calcium</keyword>
<dbReference type="InterPro" id="IPR011042">
    <property type="entry name" value="6-blade_b-propeller_TolB-like"/>
</dbReference>
<dbReference type="Pfam" id="PF00058">
    <property type="entry name" value="Ldl_recept_b"/>
    <property type="match status" value="2"/>
</dbReference>
<dbReference type="InterPro" id="IPR026823">
    <property type="entry name" value="cEGF"/>
</dbReference>
<dbReference type="OrthoDB" id="6375837at2759"/>
<dbReference type="KEGG" id="tad:TRIADDRAFT_57765"/>
<evidence type="ECO:0000313" key="15">
    <source>
        <dbReference type="EMBL" id="EDV23993.1"/>
    </source>
</evidence>
<keyword evidence="4" id="KW-0732">Signal</keyword>
<feature type="domain" description="EGF-like" evidence="13">
    <location>
        <begin position="600"/>
        <end position="640"/>
    </location>
</feature>
<evidence type="ECO:0000256" key="8">
    <source>
        <dbReference type="ARBA" id="ARBA00022889"/>
    </source>
</evidence>
<dbReference type="CTD" id="6754731"/>
<evidence type="ECO:0000256" key="11">
    <source>
        <dbReference type="PROSITE-ProRule" id="PRU00076"/>
    </source>
</evidence>
<dbReference type="PROSITE" id="PS01186">
    <property type="entry name" value="EGF_2"/>
    <property type="match status" value="6"/>
</dbReference>
<dbReference type="InterPro" id="IPR000033">
    <property type="entry name" value="LDLR_classB_rpt"/>
</dbReference>
<evidence type="ECO:0000259" key="14">
    <source>
        <dbReference type="PROSITE" id="PS51220"/>
    </source>
</evidence>
<dbReference type="InterPro" id="IPR001881">
    <property type="entry name" value="EGF-like_Ca-bd_dom"/>
</dbReference>
<evidence type="ECO:0000256" key="1">
    <source>
        <dbReference type="ARBA" id="ARBA00004302"/>
    </source>
</evidence>
<dbReference type="EMBL" id="DS985246">
    <property type="protein sequence ID" value="EDV23993.1"/>
    <property type="molecule type" value="Genomic_DNA"/>
</dbReference>
<dbReference type="STRING" id="10228.B3S0C6"/>
<dbReference type="Proteomes" id="UP000009022">
    <property type="component" value="Unassembled WGS sequence"/>
</dbReference>
<evidence type="ECO:0000256" key="6">
    <source>
        <dbReference type="ARBA" id="ARBA00022837"/>
    </source>
</evidence>
<dbReference type="PANTHER" id="PTHR46513">
    <property type="entry name" value="VITELLOGENIN RECEPTOR-LIKE PROTEIN-RELATED-RELATED"/>
    <property type="match status" value="1"/>
</dbReference>
<feature type="domain" description="EGF-like" evidence="13">
    <location>
        <begin position="766"/>
        <end position="806"/>
    </location>
</feature>
<dbReference type="SUPFAM" id="SSF57184">
    <property type="entry name" value="Growth factor receptor domain"/>
    <property type="match status" value="2"/>
</dbReference>
<organism evidence="15 16">
    <name type="scientific">Trichoplax adhaerens</name>
    <name type="common">Trichoplax reptans</name>
    <dbReference type="NCBI Taxonomy" id="10228"/>
    <lineage>
        <taxon>Eukaryota</taxon>
        <taxon>Metazoa</taxon>
        <taxon>Placozoa</taxon>
        <taxon>Uniplacotomia</taxon>
        <taxon>Trichoplacea</taxon>
        <taxon>Trichoplacidae</taxon>
        <taxon>Trichoplax</taxon>
    </lineage>
</organism>
<dbReference type="InterPro" id="IPR003886">
    <property type="entry name" value="NIDO_dom"/>
</dbReference>
<dbReference type="GO" id="GO:0005604">
    <property type="term" value="C:basement membrane"/>
    <property type="evidence" value="ECO:0007669"/>
    <property type="project" value="UniProtKB-SubCell"/>
</dbReference>
<dbReference type="InterPro" id="IPR000742">
    <property type="entry name" value="EGF"/>
</dbReference>
<feature type="repeat" description="LDL-receptor class B" evidence="12">
    <location>
        <begin position="972"/>
        <end position="1016"/>
    </location>
</feature>
<dbReference type="FunFam" id="2.10.25.10:FF:000038">
    <property type="entry name" value="Fibrillin 2"/>
    <property type="match status" value="5"/>
</dbReference>
<dbReference type="PROSITE" id="PS51120">
    <property type="entry name" value="LDLRB"/>
    <property type="match status" value="2"/>
</dbReference>
<evidence type="ECO:0000256" key="2">
    <source>
        <dbReference type="ARBA" id="ARBA00022525"/>
    </source>
</evidence>
<dbReference type="GO" id="GO:0007160">
    <property type="term" value="P:cell-matrix adhesion"/>
    <property type="evidence" value="ECO:0007669"/>
    <property type="project" value="InterPro"/>
</dbReference>
<dbReference type="Pfam" id="PF07645">
    <property type="entry name" value="EGF_CA"/>
    <property type="match status" value="2"/>
</dbReference>
<keyword evidence="8" id="KW-0130">Cell adhesion</keyword>
<protein>
    <recommendedName>
        <fullName evidence="17">Nidogen-1</fullName>
    </recommendedName>
</protein>
<evidence type="ECO:0000256" key="3">
    <source>
        <dbReference type="ARBA" id="ARBA00022536"/>
    </source>
</evidence>
<dbReference type="PROSITE" id="PS01187">
    <property type="entry name" value="EGF_CA"/>
    <property type="match status" value="2"/>
</dbReference>
<feature type="domain" description="EGF-like" evidence="13">
    <location>
        <begin position="807"/>
        <end position="836"/>
    </location>
</feature>
<dbReference type="SMART" id="SM00179">
    <property type="entry name" value="EGF_CA"/>
    <property type="match status" value="8"/>
</dbReference>
<dbReference type="Gene3D" id="2.10.25.10">
    <property type="entry name" value="Laminin"/>
    <property type="match status" value="8"/>
</dbReference>
<dbReference type="InterPro" id="IPR013032">
    <property type="entry name" value="EGF-like_CS"/>
</dbReference>
<keyword evidence="5" id="KW-0677">Repeat</keyword>
<keyword evidence="9 11" id="KW-1015">Disulfide bond</keyword>
<dbReference type="InterPro" id="IPR000152">
    <property type="entry name" value="EGF-type_Asp/Asn_hydroxyl_site"/>
</dbReference>
<dbReference type="GO" id="GO:0005509">
    <property type="term" value="F:calcium ion binding"/>
    <property type="evidence" value="ECO:0007669"/>
    <property type="project" value="InterPro"/>
</dbReference>
<dbReference type="InterPro" id="IPR018097">
    <property type="entry name" value="EGF_Ca-bd_CS"/>
</dbReference>
<evidence type="ECO:0000256" key="12">
    <source>
        <dbReference type="PROSITE-ProRule" id="PRU00461"/>
    </source>
</evidence>
<dbReference type="SUPFAM" id="SSF57196">
    <property type="entry name" value="EGF/Laminin"/>
    <property type="match status" value="2"/>
</dbReference>
<dbReference type="InterPro" id="IPR024731">
    <property type="entry name" value="NELL2-like_EGF"/>
</dbReference>
<dbReference type="Pfam" id="PF12947">
    <property type="entry name" value="EGF_3"/>
    <property type="match status" value="2"/>
</dbReference>
<evidence type="ECO:0000256" key="4">
    <source>
        <dbReference type="ARBA" id="ARBA00022729"/>
    </source>
</evidence>
<accession>B3S0C6</accession>
<dbReference type="AlphaFoldDB" id="B3S0C6"/>
<comment type="caution">
    <text evidence="11">Lacks conserved residue(s) required for the propagation of feature annotation.</text>
</comment>
<comment type="subcellular location">
    <subcellularLocation>
        <location evidence="1">Secreted</location>
        <location evidence="1">Extracellular space</location>
        <location evidence="1">Extracellular matrix</location>
        <location evidence="1">Basement membrane</location>
    </subcellularLocation>
</comment>
<dbReference type="PANTHER" id="PTHR46513:SF13">
    <property type="entry name" value="EGF-LIKE DOMAIN-CONTAINING PROTEIN"/>
    <property type="match status" value="1"/>
</dbReference>
<keyword evidence="16" id="KW-1185">Reference proteome</keyword>
<dbReference type="SUPFAM" id="SSF63825">
    <property type="entry name" value="YWTD domain"/>
    <property type="match status" value="1"/>
</dbReference>
<dbReference type="PhylomeDB" id="B3S0C6"/>
<name>B3S0C6_TRIAD</name>
<feature type="disulfide bond" evidence="11">
    <location>
        <begin position="826"/>
        <end position="835"/>
    </location>
</feature>
<keyword evidence="2" id="KW-0964">Secreted</keyword>
<dbReference type="eggNOG" id="KOG1214">
    <property type="taxonomic scope" value="Eukaryota"/>
</dbReference>
<keyword evidence="3 11" id="KW-0245">EGF-like domain</keyword>
<dbReference type="Pfam" id="PF06119">
    <property type="entry name" value="NIDO"/>
    <property type="match status" value="1"/>
</dbReference>
<evidence type="ECO:0000313" key="16">
    <source>
        <dbReference type="Proteomes" id="UP000009022"/>
    </source>
</evidence>
<dbReference type="InterPro" id="IPR049883">
    <property type="entry name" value="NOTCH1_EGF-like"/>
</dbReference>
<evidence type="ECO:0000256" key="5">
    <source>
        <dbReference type="ARBA" id="ARBA00022737"/>
    </source>
</evidence>
<dbReference type="PROSITE" id="PS51220">
    <property type="entry name" value="NIDO"/>
    <property type="match status" value="1"/>
</dbReference>
<dbReference type="PROSITE" id="PS00010">
    <property type="entry name" value="ASX_HYDROXYL"/>
    <property type="match status" value="5"/>
</dbReference>
<evidence type="ECO:0000259" key="13">
    <source>
        <dbReference type="PROSITE" id="PS50026"/>
    </source>
</evidence>
<dbReference type="Gene3D" id="2.120.10.30">
    <property type="entry name" value="TolB, C-terminal domain"/>
    <property type="match status" value="1"/>
</dbReference>
<dbReference type="Gene3D" id="2.40.155.10">
    <property type="entry name" value="Green fluorescent protein"/>
    <property type="match status" value="1"/>
</dbReference>
<dbReference type="PROSITE" id="PS00022">
    <property type="entry name" value="EGF_1"/>
    <property type="match status" value="1"/>
</dbReference>
<dbReference type="HOGENOM" id="CLU_003163_1_0_1"/>
<evidence type="ECO:0000256" key="7">
    <source>
        <dbReference type="ARBA" id="ARBA00022869"/>
    </source>
</evidence>
<dbReference type="OMA" id="DECQRGD"/>
<dbReference type="CDD" id="cd00053">
    <property type="entry name" value="EGF"/>
    <property type="match status" value="1"/>
</dbReference>
<proteinExistence type="predicted"/>
<feature type="repeat" description="LDL-receptor class B" evidence="12">
    <location>
        <begin position="929"/>
        <end position="971"/>
    </location>
</feature>
<sequence>MATSLDFIQIAQYEYVILKVDYFFYNKHYKTIQVHTNGIITLGTGATSMIAINFNLDSIRIPIICPFADHIDTRGTGVIYYREDSTEQLLSQVSTNIQKSFTGASTFVAQRAFIATWENVGFYNSSSTPGNTFQVVIVTDGQRESYAMFLYENDGLRWLRSQPKLGITPRYPLIGFAAGNGIGSYSLYGSSTANASALPSLSNVDIPGKWLYQIGNGSPGQGGKITPAVLVNGSSVNLCSMGYPRCSSQSICNNYATGYCCACPNGTKGNGKICYSQIHSMSLADATVQINVQRQNSNTTLSAQMHGLAYPRSFCRCYLAMSRIPIEEVIVAEVILDELGLLLGWYYADRAVGEPESLANGHSLAGDGFHGTSRIHFGLQSAFVLKYSMVPTDANADNILINIETSGLFPDVTQLSNNATSNQTDLFAQFEANDQYFYNVAPGKELAIINNHVNLNGTNAIYRTTRFIYHTQCSSDWRASGVRVRSTDSYRQFTYDPTRQMVQSTTTFALTNTSGDVNFCALGVHDCDPIAQCFTEPYSYRCVCPQGYTGDGHVCIDVNECYDGTICQPKSNSYCINTPGSYKCQCFHGYLETANNTCIDLNECSSGINNCSQYANCTNTIASYYCDCWHGYYGDGNNCTFIPCRLCHRDAICTRDRAGDEICTCKPGYEGDGRLSCRDINECSSPTLNNCSQFASCTNSNGSFSCACLPGYKGNGENCTDINECVEESYRCVPNSSCDNSIGSFNCSCNDGYRGNPYAPTGNCTDINECEEGSHNCHRYGICTNSPSTFSCRCETGFIGNGTFCELPCKRCFNGGKCINDTECDCPPGFAGRYCQLNEGSFLAYAQGYTIQRVNFPANTSDPTVIVHDQYQLGIGIDFDCKENSIYWSNIGGGKSIMKSDPIGGNVTVVATLNDSSSVEGIAIDSISRTIYWTDSGNDVIEVMKLDGTNRQVLFDTELVNPRAIAIDPVVGFIFWTDWNRENPRIVRSTADGKDRVNLVVGNLKLPNALTLDTELKRVYWADAGTNMVEYCSYTGEGRKTLHKGFSTGNSLIYPFALALYGDYLYWSDWSSYDLQRIHRITGKLLDPISTKPLGGSYYRIDGIASVIKECSQGANACGSMPIVNCNLCLPGLNNTRTCY</sequence>
<feature type="domain" description="NIDO" evidence="14">
    <location>
        <begin position="66"/>
        <end position="217"/>
    </location>
</feature>
<feature type="domain" description="EGF-like" evidence="13">
    <location>
        <begin position="721"/>
        <end position="765"/>
    </location>
</feature>
<keyword evidence="7" id="KW-0084">Basement membrane</keyword>
<evidence type="ECO:0000256" key="10">
    <source>
        <dbReference type="ARBA" id="ARBA00023180"/>
    </source>
</evidence>
<dbReference type="FunCoup" id="B3S0C6">
    <property type="interactions" value="109"/>
</dbReference>
<feature type="domain" description="EGF-like" evidence="13">
    <location>
        <begin position="679"/>
        <end position="720"/>
    </location>
</feature>
<dbReference type="GeneID" id="6754731"/>
<feature type="domain" description="EGF-like" evidence="13">
    <location>
        <begin position="516"/>
        <end position="556"/>
    </location>
</feature>
<dbReference type="FunFam" id="2.120.10.30:FF:000241">
    <property type="entry name" value="Low-density lipoprotein receptor-related protein 6"/>
    <property type="match status" value="1"/>
</dbReference>
<dbReference type="RefSeq" id="XP_002113519.1">
    <property type="nucleotide sequence ID" value="XM_002113483.1"/>
</dbReference>
<dbReference type="Pfam" id="PF12662">
    <property type="entry name" value="cEGF"/>
    <property type="match status" value="1"/>
</dbReference>
<dbReference type="PROSITE" id="PS50026">
    <property type="entry name" value="EGF_3"/>
    <property type="match status" value="6"/>
</dbReference>
<dbReference type="InterPro" id="IPR009030">
    <property type="entry name" value="Growth_fac_rcpt_cys_sf"/>
</dbReference>
<dbReference type="CDD" id="cd00054">
    <property type="entry name" value="EGF_CA"/>
    <property type="match status" value="5"/>
</dbReference>
<reference evidence="15 16" key="1">
    <citation type="journal article" date="2008" name="Nature">
        <title>The Trichoplax genome and the nature of placozoans.</title>
        <authorList>
            <person name="Srivastava M."/>
            <person name="Begovic E."/>
            <person name="Chapman J."/>
            <person name="Putnam N.H."/>
            <person name="Hellsten U."/>
            <person name="Kawashima T."/>
            <person name="Kuo A."/>
            <person name="Mitros T."/>
            <person name="Salamov A."/>
            <person name="Carpenter M.L."/>
            <person name="Signorovitch A.Y."/>
            <person name="Moreno M.A."/>
            <person name="Kamm K."/>
            <person name="Grimwood J."/>
            <person name="Schmutz J."/>
            <person name="Shapiro H."/>
            <person name="Grigoriev I.V."/>
            <person name="Buss L.W."/>
            <person name="Schierwater B."/>
            <person name="Dellaporta S.L."/>
            <person name="Rokhsar D.S."/>
        </authorList>
    </citation>
    <scope>NUCLEOTIDE SEQUENCE [LARGE SCALE GENOMIC DNA]</scope>
    <source>
        <strain evidence="15 16">Grell-BS-1999</strain>
    </source>
</reference>
<dbReference type="Pfam" id="PF12661">
    <property type="entry name" value="hEGF"/>
    <property type="match status" value="1"/>
</dbReference>